<comment type="caution">
    <text evidence="1">The sequence shown here is derived from an EMBL/GenBank/DDBJ whole genome shotgun (WGS) entry which is preliminary data.</text>
</comment>
<dbReference type="EMBL" id="BAABHM010000012">
    <property type="protein sequence ID" value="GAA4705366.1"/>
    <property type="molecule type" value="Genomic_DNA"/>
</dbReference>
<keyword evidence="2" id="KW-1185">Reference proteome</keyword>
<sequence length="109" mass="11785">MPEVDRPIGSSVAVYLMPDGDEVHVSSTATVYDDRSTSGLTFKECHELPFDSGETALECVAEGPGFVVRLVSFGAADEADLAEAFEHLHAMSDSASYQEARRYVEVVPD</sequence>
<protein>
    <submittedName>
        <fullName evidence="1">Uncharacterized protein</fullName>
    </submittedName>
</protein>
<organism evidence="1 2">
    <name type="scientific">Promicromonospora umidemergens</name>
    <dbReference type="NCBI Taxonomy" id="629679"/>
    <lineage>
        <taxon>Bacteria</taxon>
        <taxon>Bacillati</taxon>
        <taxon>Actinomycetota</taxon>
        <taxon>Actinomycetes</taxon>
        <taxon>Micrococcales</taxon>
        <taxon>Promicromonosporaceae</taxon>
        <taxon>Promicromonospora</taxon>
    </lineage>
</organism>
<name>A0ABP8XES4_9MICO</name>
<evidence type="ECO:0000313" key="2">
    <source>
        <dbReference type="Proteomes" id="UP001500843"/>
    </source>
</evidence>
<accession>A0ABP8XES4</accession>
<reference evidence="2" key="1">
    <citation type="journal article" date="2019" name="Int. J. Syst. Evol. Microbiol.">
        <title>The Global Catalogue of Microorganisms (GCM) 10K type strain sequencing project: providing services to taxonomists for standard genome sequencing and annotation.</title>
        <authorList>
            <consortium name="The Broad Institute Genomics Platform"/>
            <consortium name="The Broad Institute Genome Sequencing Center for Infectious Disease"/>
            <person name="Wu L."/>
            <person name="Ma J."/>
        </authorList>
    </citation>
    <scope>NUCLEOTIDE SEQUENCE [LARGE SCALE GENOMIC DNA]</scope>
    <source>
        <strain evidence="2">JCM 17975</strain>
    </source>
</reference>
<evidence type="ECO:0000313" key="1">
    <source>
        <dbReference type="EMBL" id="GAA4705366.1"/>
    </source>
</evidence>
<gene>
    <name evidence="1" type="ORF">GCM10023198_28950</name>
</gene>
<dbReference type="Proteomes" id="UP001500843">
    <property type="component" value="Unassembled WGS sequence"/>
</dbReference>
<proteinExistence type="predicted"/>